<evidence type="ECO:0000313" key="9">
    <source>
        <dbReference type="EMBL" id="MCQ4332875.1"/>
    </source>
</evidence>
<proteinExistence type="inferred from homology"/>
<dbReference type="AlphaFoldDB" id="A0A9R1D759"/>
<evidence type="ECO:0000259" key="8">
    <source>
        <dbReference type="Pfam" id="PF00999"/>
    </source>
</evidence>
<evidence type="ECO:0000256" key="4">
    <source>
        <dbReference type="ARBA" id="ARBA00022692"/>
    </source>
</evidence>
<evidence type="ECO:0000256" key="5">
    <source>
        <dbReference type="ARBA" id="ARBA00022989"/>
    </source>
</evidence>
<dbReference type="Proteomes" id="UP001139494">
    <property type="component" value="Unassembled WGS sequence"/>
</dbReference>
<dbReference type="PANTHER" id="PTHR42751:SF4">
    <property type="entry name" value="K(+)_H(+) ANTIPORTER SUBUNIT KHTU"/>
    <property type="match status" value="1"/>
</dbReference>
<comment type="similarity">
    <text evidence="2">Belongs to the monovalent cation:proton antiporter 2 (CPA2) transporter (TC 2.A.37) family.</text>
</comment>
<dbReference type="Gene3D" id="1.20.1530.20">
    <property type="match status" value="1"/>
</dbReference>
<evidence type="ECO:0000256" key="6">
    <source>
        <dbReference type="ARBA" id="ARBA00023136"/>
    </source>
</evidence>
<dbReference type="PANTHER" id="PTHR42751">
    <property type="entry name" value="SODIUM/HYDROGEN EXCHANGER FAMILY/TRKA DOMAIN PROTEIN"/>
    <property type="match status" value="1"/>
</dbReference>
<feature type="transmembrane region" description="Helical" evidence="7">
    <location>
        <begin position="129"/>
        <end position="149"/>
    </location>
</feature>
<dbReference type="GO" id="GO:0016020">
    <property type="term" value="C:membrane"/>
    <property type="evidence" value="ECO:0007669"/>
    <property type="project" value="UniProtKB-SubCell"/>
</dbReference>
<gene>
    <name evidence="9" type="ORF">KM295_05060</name>
</gene>
<dbReference type="GO" id="GO:1902600">
    <property type="term" value="P:proton transmembrane transport"/>
    <property type="evidence" value="ECO:0007669"/>
    <property type="project" value="InterPro"/>
</dbReference>
<feature type="domain" description="Cation/H+ exchanger transmembrane" evidence="8">
    <location>
        <begin position="12"/>
        <end position="383"/>
    </location>
</feature>
<keyword evidence="5 7" id="KW-1133">Transmembrane helix</keyword>
<feature type="transmembrane region" description="Helical" evidence="7">
    <location>
        <begin position="29"/>
        <end position="48"/>
    </location>
</feature>
<keyword evidence="6 7" id="KW-0472">Membrane</keyword>
<feature type="transmembrane region" description="Helical" evidence="7">
    <location>
        <begin position="294"/>
        <end position="321"/>
    </location>
</feature>
<dbReference type="RefSeq" id="WP_256028816.1">
    <property type="nucleotide sequence ID" value="NZ_JAHLKM010000004.1"/>
</dbReference>
<evidence type="ECO:0000256" key="1">
    <source>
        <dbReference type="ARBA" id="ARBA00004141"/>
    </source>
</evidence>
<evidence type="ECO:0000313" key="10">
    <source>
        <dbReference type="Proteomes" id="UP001139494"/>
    </source>
</evidence>
<name>A0A9R1D759_9EURY</name>
<feature type="transmembrane region" description="Helical" evidence="7">
    <location>
        <begin position="60"/>
        <end position="83"/>
    </location>
</feature>
<evidence type="ECO:0000256" key="7">
    <source>
        <dbReference type="SAM" id="Phobius"/>
    </source>
</evidence>
<feature type="transmembrane region" description="Helical" evidence="7">
    <location>
        <begin position="368"/>
        <end position="390"/>
    </location>
</feature>
<accession>A0A9R1D759</accession>
<keyword evidence="3" id="KW-0813">Transport</keyword>
<dbReference type="Pfam" id="PF00999">
    <property type="entry name" value="Na_H_Exchanger"/>
    <property type="match status" value="1"/>
</dbReference>
<comment type="subcellular location">
    <subcellularLocation>
        <location evidence="1">Membrane</location>
        <topology evidence="1">Multi-pass membrane protein</topology>
    </subcellularLocation>
</comment>
<feature type="transmembrane region" description="Helical" evidence="7">
    <location>
        <begin position="188"/>
        <end position="209"/>
    </location>
</feature>
<evidence type="ECO:0000256" key="2">
    <source>
        <dbReference type="ARBA" id="ARBA00005551"/>
    </source>
</evidence>
<keyword evidence="10" id="KW-1185">Reference proteome</keyword>
<evidence type="ECO:0000256" key="3">
    <source>
        <dbReference type="ARBA" id="ARBA00022448"/>
    </source>
</evidence>
<dbReference type="InterPro" id="IPR006153">
    <property type="entry name" value="Cation/H_exchanger_TM"/>
</dbReference>
<reference evidence="9" key="1">
    <citation type="journal article" date="2023" name="Front. Microbiol.">
        <title>Genomic-based phylogenetic and metabolic analyses of the genus Natronomonas, and description of Natronomonas aquatica sp. nov.</title>
        <authorList>
            <person name="Garcia-Roldan A."/>
            <person name="Duran-Viseras A."/>
            <person name="de la Haba R.R."/>
            <person name="Corral P."/>
            <person name="Sanchez-Porro C."/>
            <person name="Ventosa A."/>
        </authorList>
    </citation>
    <scope>NUCLEOTIDE SEQUENCE</scope>
    <source>
        <strain evidence="9">F2-12</strain>
    </source>
</reference>
<dbReference type="InterPro" id="IPR038770">
    <property type="entry name" value="Na+/solute_symporter_sf"/>
</dbReference>
<comment type="caution">
    <text evidence="9">The sequence shown here is derived from an EMBL/GenBank/DDBJ whole genome shotgun (WGS) entry which is preliminary data.</text>
</comment>
<feature type="transmembrane region" description="Helical" evidence="7">
    <location>
        <begin position="342"/>
        <end position="362"/>
    </location>
</feature>
<feature type="transmembrane region" description="Helical" evidence="7">
    <location>
        <begin position="229"/>
        <end position="259"/>
    </location>
</feature>
<organism evidence="9 10">
    <name type="scientific">Natronomonas aquatica</name>
    <dbReference type="NCBI Taxonomy" id="2841590"/>
    <lineage>
        <taxon>Archaea</taxon>
        <taxon>Methanobacteriati</taxon>
        <taxon>Methanobacteriota</taxon>
        <taxon>Stenosarchaea group</taxon>
        <taxon>Halobacteria</taxon>
        <taxon>Halobacteriales</taxon>
        <taxon>Natronomonadaceae</taxon>
        <taxon>Natronomonas</taxon>
    </lineage>
</organism>
<dbReference type="EMBL" id="JAHLKM010000004">
    <property type="protein sequence ID" value="MCQ4332875.1"/>
    <property type="molecule type" value="Genomic_DNA"/>
</dbReference>
<keyword evidence="4 7" id="KW-0812">Transmembrane</keyword>
<dbReference type="GO" id="GO:0015297">
    <property type="term" value="F:antiporter activity"/>
    <property type="evidence" value="ECO:0007669"/>
    <property type="project" value="InterPro"/>
</dbReference>
<sequence>MAEILFELGLMLVALVAAATIAHWLGQSVIPFYVVSGMVMNPFVLGRVEYAPLSGYAIELQAYITLLAELGIVFLLFFLGLEFSLDRLFDSSEKIGKSGALDLVVNLPAGVLIGLALGWSLLEAFVLGGIVYISSSAVITKSLIDLGWIANDEAGPMLGTLVFEDLFIAFYLAVLSAVLLGGGELATIAVDVGVAIAFLFVLVSAVHFGSEYFGRFLDTGSEEMFVLRAVAITVFVAGFALTIGVSEAVAAFFIGMGFSGTDHLHDLERRLIPLRDLFAAVFFFWIGLRTDPSVFPAVAGIIVLLVLVTTPTKLLTGFLSGRIYGLDDRRSVRVGCGMVTRGEFSLIIAAIAADAVVGGAVLTEIVPAVAVGYVLVMSVLGTTFMQYSGLFERFVVDNRSAATAD</sequence>
<protein>
    <submittedName>
        <fullName evidence="9">Cation:proton antiporter</fullName>
    </submittedName>
</protein>
<feature type="transmembrane region" description="Helical" evidence="7">
    <location>
        <begin position="271"/>
        <end position="288"/>
    </location>
</feature>
<feature type="transmembrane region" description="Helical" evidence="7">
    <location>
        <begin position="103"/>
        <end position="122"/>
    </location>
</feature>
<feature type="transmembrane region" description="Helical" evidence="7">
    <location>
        <begin position="161"/>
        <end position="181"/>
    </location>
</feature>